<dbReference type="EMBL" id="BRLB01000001">
    <property type="protein sequence ID" value="GKX27934.1"/>
    <property type="molecule type" value="Genomic_DNA"/>
</dbReference>
<feature type="transmembrane region" description="Helical" evidence="2">
    <location>
        <begin position="35"/>
        <end position="53"/>
    </location>
</feature>
<keyword evidence="2" id="KW-0472">Membrane</keyword>
<gene>
    <name evidence="3" type="ORF">SH1V18_04140</name>
</gene>
<accession>A0A9W6DET9</accession>
<keyword evidence="4" id="KW-1185">Reference proteome</keyword>
<evidence type="ECO:0000256" key="1">
    <source>
        <dbReference type="SAM" id="Coils"/>
    </source>
</evidence>
<evidence type="ECO:0008006" key="5">
    <source>
        <dbReference type="Google" id="ProtNLM"/>
    </source>
</evidence>
<dbReference type="Proteomes" id="UP001144256">
    <property type="component" value="Unassembled WGS sequence"/>
</dbReference>
<keyword evidence="2" id="KW-1133">Transmembrane helix</keyword>
<comment type="caution">
    <text evidence="3">The sequence shown here is derived from an EMBL/GenBank/DDBJ whole genome shotgun (WGS) entry which is preliminary data.</text>
</comment>
<feature type="coiled-coil region" evidence="1">
    <location>
        <begin position="185"/>
        <end position="247"/>
    </location>
</feature>
<dbReference type="RefSeq" id="WP_281811722.1">
    <property type="nucleotide sequence ID" value="NZ_BRLB01000001.1"/>
</dbReference>
<keyword evidence="1" id="KW-0175">Coiled coil</keyword>
<keyword evidence="2" id="KW-0812">Transmembrane</keyword>
<name>A0A9W6DET9_9FIRM</name>
<sequence>MDYRNVTKGYRDRIERVALFDCLYRLEKKQKKDRAGNTIDFFGLGLLTLMFFFENMLIRNKKIGIMELADYLQEVSFNKMKLDQAGFIEISKSIIDVFRPSSGKRNRREFYNYETKELDYVDYSILKADSWDSTNNIQYYVLDEQGLELIFATKEYYSEFQISISQLLLRKQLEKGEFSSALRQIDEMRINVNSIKDKIHNIKHDIQRNIISDETYERYKELIGDINRRLTREHEEFEELMDFIRDTQNRLNDYIKQTKKEKSALIQIIKIDNELAKVHYIHTTLLKESIELKTTALESATESLYFVGLTSFNFDQEITRKYMNVPLPFESGKILASPFLRLKNYYTWSPLTVFAKQKIRKTEEQMKNDSYIDVDEDRELSETLVEQQRVYAYIVEELLLIIKDINTFTLKDIIKSSKNPLFSTREFYDFFIILHQLSPLNILDIVNSREHVFKLAFEKLIDIGSMITATELKEEITYDGNYYVRNMLIVLGGNEDD</sequence>
<organism evidence="3 4">
    <name type="scientific">Vallitalea longa</name>
    <dbReference type="NCBI Taxonomy" id="2936439"/>
    <lineage>
        <taxon>Bacteria</taxon>
        <taxon>Bacillati</taxon>
        <taxon>Bacillota</taxon>
        <taxon>Clostridia</taxon>
        <taxon>Lachnospirales</taxon>
        <taxon>Vallitaleaceae</taxon>
        <taxon>Vallitalea</taxon>
    </lineage>
</organism>
<evidence type="ECO:0000313" key="4">
    <source>
        <dbReference type="Proteomes" id="UP001144256"/>
    </source>
</evidence>
<reference evidence="3" key="1">
    <citation type="submission" date="2022-06" db="EMBL/GenBank/DDBJ databases">
        <title>Vallitalea longa sp. nov., an anaerobic bacterium isolated from marine sediment.</title>
        <authorList>
            <person name="Hirano S."/>
            <person name="Terahara T."/>
            <person name="Mori K."/>
            <person name="Hamada M."/>
            <person name="Matsumoto R."/>
            <person name="Kobayashi T."/>
        </authorList>
    </citation>
    <scope>NUCLEOTIDE SEQUENCE</scope>
    <source>
        <strain evidence="3">SH18-1</strain>
    </source>
</reference>
<protein>
    <recommendedName>
        <fullName evidence="5">Replicative DNA helicase</fullName>
    </recommendedName>
</protein>
<dbReference type="AlphaFoldDB" id="A0A9W6DET9"/>
<evidence type="ECO:0000256" key="2">
    <source>
        <dbReference type="SAM" id="Phobius"/>
    </source>
</evidence>
<evidence type="ECO:0000313" key="3">
    <source>
        <dbReference type="EMBL" id="GKX27934.1"/>
    </source>
</evidence>
<proteinExistence type="predicted"/>